<dbReference type="Pfam" id="PF08028">
    <property type="entry name" value="Acyl-CoA_dh_2"/>
    <property type="match status" value="1"/>
</dbReference>
<evidence type="ECO:0000256" key="2">
    <source>
        <dbReference type="ARBA" id="ARBA00023002"/>
    </source>
</evidence>
<gene>
    <name evidence="7" type="ORF">DVK44_07685</name>
</gene>
<dbReference type="PANTHER" id="PTHR43831:SF1">
    <property type="entry name" value="ISOBUTYRYL-COA DEHYDROGENASE, MITOCHONDRIAL"/>
    <property type="match status" value="1"/>
</dbReference>
<dbReference type="InterPro" id="IPR013107">
    <property type="entry name" value="Acyl-CoA_DH_C"/>
</dbReference>
<dbReference type="Pfam" id="PF02770">
    <property type="entry name" value="Acyl-CoA_dh_M"/>
    <property type="match status" value="1"/>
</dbReference>
<protein>
    <submittedName>
        <fullName evidence="7">Acyl-CoA dehydrogenase</fullName>
    </submittedName>
</protein>
<dbReference type="Gene3D" id="2.40.110.10">
    <property type="entry name" value="Butyryl-CoA Dehydrogenase, subunit A, domain 2"/>
    <property type="match status" value="1"/>
</dbReference>
<keyword evidence="2" id="KW-0560">Oxidoreductase</keyword>
<dbReference type="InterPro" id="IPR052547">
    <property type="entry name" value="Mito_Isobutyryl-CoADH"/>
</dbReference>
<sequence>MTAPNLRTAPPATPPTTLPTPLSPALRPVALDRLPDVTRQLARHAGEYDRTGAFPAEGIRAVHEAGLLTATVAPRYGGAGLGVEDTARIFAALGEGDPATALIAAMTLNAHTVQARRPHWPEELYARVLADSAERPVLLNNARVEPDLGSPARGGLPATTARRTAGGWAISGAKRFVTGAEGLSWYLVWATTDEPEPRVGTFAVPGDAPGIEITHRWNHLGLRASGSHDIAFHEVAVPAGNLVSVAAHGPAAEQDNRAGAPLHLPLAALYLGVGRAAQRYFHRFAHERVPANLGRPVATTERFRQAAGEIEVLLGSAEQLVYGGARRVDLGDGTYAPEQALGTKVLATRHATTAVGTALRLLGNPGLTRDNPLERHFRDIQCAPVHAPQEDTALLAIGASALGAWARSKREGS</sequence>
<dbReference type="InterPro" id="IPR013786">
    <property type="entry name" value="AcylCoA_DH/ox_N"/>
</dbReference>
<evidence type="ECO:0000259" key="4">
    <source>
        <dbReference type="Pfam" id="PF02770"/>
    </source>
</evidence>
<feature type="compositionally biased region" description="Low complexity" evidence="3">
    <location>
        <begin position="1"/>
        <end position="10"/>
    </location>
</feature>
<keyword evidence="1" id="KW-0285">Flavoprotein</keyword>
<dbReference type="CDD" id="cd00567">
    <property type="entry name" value="ACAD"/>
    <property type="match status" value="1"/>
</dbReference>
<dbReference type="PANTHER" id="PTHR43831">
    <property type="entry name" value="ISOBUTYRYL-COA DEHYDROGENASE"/>
    <property type="match status" value="1"/>
</dbReference>
<dbReference type="InterPro" id="IPR036250">
    <property type="entry name" value="AcylCo_DH-like_C"/>
</dbReference>
<feature type="domain" description="Acyl-CoA oxidase/dehydrogenase middle" evidence="4">
    <location>
        <begin position="145"/>
        <end position="235"/>
    </location>
</feature>
<feature type="compositionally biased region" description="Pro residues" evidence="3">
    <location>
        <begin position="11"/>
        <end position="22"/>
    </location>
</feature>
<dbReference type="InterPro" id="IPR009100">
    <property type="entry name" value="AcylCoA_DH/oxidase_NM_dom_sf"/>
</dbReference>
<evidence type="ECO:0000313" key="8">
    <source>
        <dbReference type="Proteomes" id="UP000253868"/>
    </source>
</evidence>
<keyword evidence="8" id="KW-1185">Reference proteome</keyword>
<dbReference type="InterPro" id="IPR037069">
    <property type="entry name" value="AcylCoA_DH/ox_N_sf"/>
</dbReference>
<feature type="domain" description="Acyl-CoA dehydrogenase C-terminal" evidence="6">
    <location>
        <begin position="266"/>
        <end position="387"/>
    </location>
</feature>
<feature type="domain" description="Acyl-CoA dehydrogenase/oxidase N-terminal" evidence="5">
    <location>
        <begin position="38"/>
        <end position="107"/>
    </location>
</feature>
<dbReference type="GO" id="GO:0050660">
    <property type="term" value="F:flavin adenine dinucleotide binding"/>
    <property type="evidence" value="ECO:0007669"/>
    <property type="project" value="InterPro"/>
</dbReference>
<feature type="region of interest" description="Disordered" evidence="3">
    <location>
        <begin position="1"/>
        <end position="24"/>
    </location>
</feature>
<dbReference type="KEGG" id="spad:DVK44_07685"/>
<evidence type="ECO:0000256" key="1">
    <source>
        <dbReference type="ARBA" id="ARBA00022630"/>
    </source>
</evidence>
<dbReference type="OrthoDB" id="2986495at2"/>
<name>A0A345HLM3_9ACTN</name>
<dbReference type="EMBL" id="CP031194">
    <property type="protein sequence ID" value="AXG77597.1"/>
    <property type="molecule type" value="Genomic_DNA"/>
</dbReference>
<dbReference type="Pfam" id="PF02771">
    <property type="entry name" value="Acyl-CoA_dh_N"/>
    <property type="match status" value="1"/>
</dbReference>
<evidence type="ECO:0000259" key="6">
    <source>
        <dbReference type="Pfam" id="PF08028"/>
    </source>
</evidence>
<dbReference type="InterPro" id="IPR046373">
    <property type="entry name" value="Acyl-CoA_Oxase/DH_mid-dom_sf"/>
</dbReference>
<organism evidence="7 8">
    <name type="scientific">Streptomyces paludis</name>
    <dbReference type="NCBI Taxonomy" id="2282738"/>
    <lineage>
        <taxon>Bacteria</taxon>
        <taxon>Bacillati</taxon>
        <taxon>Actinomycetota</taxon>
        <taxon>Actinomycetes</taxon>
        <taxon>Kitasatosporales</taxon>
        <taxon>Streptomycetaceae</taxon>
        <taxon>Streptomyces</taxon>
    </lineage>
</organism>
<dbReference type="Proteomes" id="UP000253868">
    <property type="component" value="Chromosome"/>
</dbReference>
<evidence type="ECO:0000259" key="5">
    <source>
        <dbReference type="Pfam" id="PF02771"/>
    </source>
</evidence>
<evidence type="ECO:0000313" key="7">
    <source>
        <dbReference type="EMBL" id="AXG77597.1"/>
    </source>
</evidence>
<evidence type="ECO:0000256" key="3">
    <source>
        <dbReference type="SAM" id="MobiDB-lite"/>
    </source>
</evidence>
<dbReference type="GO" id="GO:0016627">
    <property type="term" value="F:oxidoreductase activity, acting on the CH-CH group of donors"/>
    <property type="evidence" value="ECO:0007669"/>
    <property type="project" value="InterPro"/>
</dbReference>
<dbReference type="Gene3D" id="1.20.140.10">
    <property type="entry name" value="Butyryl-CoA Dehydrogenase, subunit A, domain 3"/>
    <property type="match status" value="1"/>
</dbReference>
<accession>A0A345HLM3</accession>
<dbReference type="SUPFAM" id="SSF56645">
    <property type="entry name" value="Acyl-CoA dehydrogenase NM domain-like"/>
    <property type="match status" value="1"/>
</dbReference>
<reference evidence="8" key="1">
    <citation type="submission" date="2018-07" db="EMBL/GenBank/DDBJ databases">
        <authorList>
            <person name="Zhao J."/>
        </authorList>
    </citation>
    <scope>NUCLEOTIDE SEQUENCE [LARGE SCALE GENOMIC DNA]</scope>
    <source>
        <strain evidence="8">GSSD-12</strain>
    </source>
</reference>
<dbReference type="PIRSF" id="PIRSF016578">
    <property type="entry name" value="HsaA"/>
    <property type="match status" value="1"/>
</dbReference>
<dbReference type="Gene3D" id="1.10.540.10">
    <property type="entry name" value="Acyl-CoA dehydrogenase/oxidase, N-terminal domain"/>
    <property type="match status" value="1"/>
</dbReference>
<dbReference type="InterPro" id="IPR006091">
    <property type="entry name" value="Acyl-CoA_Oxase/DH_mid-dom"/>
</dbReference>
<dbReference type="SUPFAM" id="SSF47203">
    <property type="entry name" value="Acyl-CoA dehydrogenase C-terminal domain-like"/>
    <property type="match status" value="1"/>
</dbReference>
<dbReference type="AlphaFoldDB" id="A0A345HLM3"/>
<proteinExistence type="predicted"/>
<dbReference type="RefSeq" id="WP_114658964.1">
    <property type="nucleotide sequence ID" value="NZ_CP031194.1"/>
</dbReference>